<dbReference type="OMA" id="RCHDYRR"/>
<evidence type="ECO:0000256" key="3">
    <source>
        <dbReference type="ARBA" id="ARBA00009010"/>
    </source>
</evidence>
<feature type="transmembrane region" description="Helical" evidence="14">
    <location>
        <begin position="97"/>
        <end position="116"/>
    </location>
</feature>
<gene>
    <name evidence="15" type="ORF">PCON_04676</name>
</gene>
<evidence type="ECO:0000256" key="2">
    <source>
        <dbReference type="ARBA" id="ARBA00005189"/>
    </source>
</evidence>
<feature type="transmembrane region" description="Helical" evidence="14">
    <location>
        <begin position="445"/>
        <end position="464"/>
    </location>
</feature>
<dbReference type="Proteomes" id="UP000018144">
    <property type="component" value="Unassembled WGS sequence"/>
</dbReference>
<feature type="region of interest" description="Disordered" evidence="13">
    <location>
        <begin position="37"/>
        <end position="63"/>
    </location>
</feature>
<dbReference type="InterPro" id="IPR014371">
    <property type="entry name" value="Oat_ACAT_DAG_ARE"/>
</dbReference>
<evidence type="ECO:0000313" key="15">
    <source>
        <dbReference type="EMBL" id="CCX05089.1"/>
    </source>
</evidence>
<evidence type="ECO:0000256" key="10">
    <source>
        <dbReference type="ARBA" id="ARBA00023568"/>
    </source>
</evidence>
<dbReference type="GO" id="GO:0005789">
    <property type="term" value="C:endoplasmic reticulum membrane"/>
    <property type="evidence" value="ECO:0007669"/>
    <property type="project" value="UniProtKB-SubCell"/>
</dbReference>
<protein>
    <recommendedName>
        <fullName evidence="11">O-acyltransferase</fullName>
    </recommendedName>
</protein>
<feature type="transmembrane region" description="Helical" evidence="14">
    <location>
        <begin position="142"/>
        <end position="166"/>
    </location>
</feature>
<dbReference type="EMBL" id="HF935234">
    <property type="protein sequence ID" value="CCX05089.1"/>
    <property type="molecule type" value="Genomic_DNA"/>
</dbReference>
<evidence type="ECO:0000256" key="1">
    <source>
        <dbReference type="ARBA" id="ARBA00004477"/>
    </source>
</evidence>
<evidence type="ECO:0000256" key="5">
    <source>
        <dbReference type="ARBA" id="ARBA00022692"/>
    </source>
</evidence>
<evidence type="ECO:0000256" key="9">
    <source>
        <dbReference type="ARBA" id="ARBA00023315"/>
    </source>
</evidence>
<dbReference type="InterPro" id="IPR004299">
    <property type="entry name" value="MBOAT_fam"/>
</dbReference>
<keyword evidence="9 11" id="KW-0012">Acyltransferase</keyword>
<feature type="active site" evidence="12">
    <location>
        <position position="434"/>
    </location>
</feature>
<comment type="similarity">
    <text evidence="3 11">Belongs to the membrane-bound acyltransferase family. Sterol o-acyltransferase subfamily.</text>
</comment>
<dbReference type="AlphaFoldDB" id="U4KZH1"/>
<proteinExistence type="inferred from homology"/>
<comment type="function">
    <text evidence="10">Sterol O-acyltransferase that catalyzes the formation of stery esters.</text>
</comment>
<evidence type="ECO:0000256" key="12">
    <source>
        <dbReference type="PIRSR" id="PIRSR000439-1"/>
    </source>
</evidence>
<comment type="pathway">
    <text evidence="2">Lipid metabolism.</text>
</comment>
<evidence type="ECO:0000256" key="13">
    <source>
        <dbReference type="SAM" id="MobiDB-lite"/>
    </source>
</evidence>
<dbReference type="STRING" id="1076935.U4KZH1"/>
<dbReference type="GO" id="GO:0004144">
    <property type="term" value="F:diacylglycerol O-acyltransferase activity"/>
    <property type="evidence" value="ECO:0007669"/>
    <property type="project" value="TreeGrafter"/>
</dbReference>
<feature type="transmembrane region" description="Helical" evidence="14">
    <location>
        <begin position="476"/>
        <end position="499"/>
    </location>
</feature>
<keyword evidence="16" id="KW-1185">Reference proteome</keyword>
<evidence type="ECO:0000256" key="14">
    <source>
        <dbReference type="SAM" id="Phobius"/>
    </source>
</evidence>
<dbReference type="PANTHER" id="PTHR10408">
    <property type="entry name" value="STEROL O-ACYLTRANSFERASE"/>
    <property type="match status" value="1"/>
</dbReference>
<reference evidence="15 16" key="1">
    <citation type="journal article" date="2013" name="PLoS Genet.">
        <title>The genome and development-dependent transcriptomes of Pyronema confluens: a window into fungal evolution.</title>
        <authorList>
            <person name="Traeger S."/>
            <person name="Altegoer F."/>
            <person name="Freitag M."/>
            <person name="Gabaldon T."/>
            <person name="Kempken F."/>
            <person name="Kumar A."/>
            <person name="Marcet-Houben M."/>
            <person name="Poggeler S."/>
            <person name="Stajich J.E."/>
            <person name="Nowrousian M."/>
        </authorList>
    </citation>
    <scope>NUCLEOTIDE SEQUENCE [LARGE SCALE GENOMIC DNA]</scope>
    <source>
        <strain evidence="16">CBS 100304</strain>
        <tissue evidence="15">Vegetative mycelium</tissue>
    </source>
</reference>
<keyword evidence="6 11" id="KW-0256">Endoplasmic reticulum</keyword>
<feature type="transmembrane region" description="Helical" evidence="14">
    <location>
        <begin position="412"/>
        <end position="433"/>
    </location>
</feature>
<evidence type="ECO:0000256" key="11">
    <source>
        <dbReference type="PIRNR" id="PIRNR000439"/>
    </source>
</evidence>
<keyword evidence="5 14" id="KW-0812">Transmembrane</keyword>
<evidence type="ECO:0000313" key="16">
    <source>
        <dbReference type="Proteomes" id="UP000018144"/>
    </source>
</evidence>
<evidence type="ECO:0000256" key="4">
    <source>
        <dbReference type="ARBA" id="ARBA00022679"/>
    </source>
</evidence>
<comment type="subcellular location">
    <subcellularLocation>
        <location evidence="1 11">Endoplasmic reticulum membrane</location>
        <topology evidence="1 11">Multi-pass membrane protein</topology>
    </subcellularLocation>
</comment>
<dbReference type="GO" id="GO:0019432">
    <property type="term" value="P:triglyceride biosynthetic process"/>
    <property type="evidence" value="ECO:0007669"/>
    <property type="project" value="TreeGrafter"/>
</dbReference>
<evidence type="ECO:0000256" key="7">
    <source>
        <dbReference type="ARBA" id="ARBA00022989"/>
    </source>
</evidence>
<dbReference type="PIRSF" id="PIRSF000439">
    <property type="entry name" value="Oat_ACAT_DAG_ARE"/>
    <property type="match status" value="1"/>
</dbReference>
<feature type="compositionally biased region" description="Polar residues" evidence="13">
    <location>
        <begin position="41"/>
        <end position="63"/>
    </location>
</feature>
<keyword evidence="7 14" id="KW-1133">Transmembrane helix</keyword>
<feature type="transmembrane region" description="Helical" evidence="14">
    <location>
        <begin position="350"/>
        <end position="369"/>
    </location>
</feature>
<dbReference type="OrthoDB" id="10039049at2759"/>
<dbReference type="Pfam" id="PF03062">
    <property type="entry name" value="MBOAT"/>
    <property type="match status" value="1"/>
</dbReference>
<organism evidence="15 16">
    <name type="scientific">Pyronema omphalodes (strain CBS 100304)</name>
    <name type="common">Pyronema confluens</name>
    <dbReference type="NCBI Taxonomy" id="1076935"/>
    <lineage>
        <taxon>Eukaryota</taxon>
        <taxon>Fungi</taxon>
        <taxon>Dikarya</taxon>
        <taxon>Ascomycota</taxon>
        <taxon>Pezizomycotina</taxon>
        <taxon>Pezizomycetes</taxon>
        <taxon>Pezizales</taxon>
        <taxon>Pyronemataceae</taxon>
        <taxon>Pyronema</taxon>
    </lineage>
</organism>
<feature type="transmembrane region" description="Helical" evidence="14">
    <location>
        <begin position="186"/>
        <end position="211"/>
    </location>
</feature>
<accession>U4KZH1</accession>
<sequence length="519" mass="57865">MESSSSSSTTAIAVSGVDSAIMRSTLIMTAPASASTMTTTKLSDTPTGAETATQNGTTYTTPKDQGGTDKYKHIFAIHAKARPSTLSHDSIATPSFIGFRNLMVLVLIVGNLRLVIENFMKYGVLIQLSGAEFRKDDVQMGLLLYCLIPVHLFIGYIIELVASMHARSAQAHNKKHDNKDPKLRAAWKWIAFAHAVNATLSLSVASGIVYFKIHHPLIGSLCQFHAAITWLKQLSYAFTCRDLRDAFLEGTPTPEIYRSCAYPKNITLSNLCYFWWAPTLVYQPVYPRSPEFRWNFFLKRVGETIGLSIAIWFLTVQYAAPVLTNSLAALGSMNLPIILERLMKLSTVSLVIWLCGFFALFQSFLNALAELLRFGDREFYTDWWNSISVGRYWRTWNKPVNSFMRRHIYTPLLARGWSQASASLVVFTFSAVMHELLVGVPTHNIIGVAFAGMMFQVPLVAMTAPLEKMRGQASALGNSIFWISFCLVGQPLCIMSYFLSWHIKFGSMGKGLPPQGQTV</sequence>
<feature type="transmembrane region" description="Helical" evidence="14">
    <location>
        <begin position="309"/>
        <end position="330"/>
    </location>
</feature>
<dbReference type="PANTHER" id="PTHR10408:SF7">
    <property type="entry name" value="DIACYLGLYCEROL O-ACYLTRANSFERASE 1"/>
    <property type="match status" value="1"/>
</dbReference>
<name>U4KZH1_PYROM</name>
<evidence type="ECO:0000256" key="6">
    <source>
        <dbReference type="ARBA" id="ARBA00022824"/>
    </source>
</evidence>
<keyword evidence="4 11" id="KW-0808">Transferase</keyword>
<keyword evidence="8 11" id="KW-0472">Membrane</keyword>
<evidence type="ECO:0000256" key="8">
    <source>
        <dbReference type="ARBA" id="ARBA00023136"/>
    </source>
</evidence>
<dbReference type="eggNOG" id="KOG0380">
    <property type="taxonomic scope" value="Eukaryota"/>
</dbReference>